<dbReference type="SFLD" id="SFLDG01020">
    <property type="entry name" value="Terpene_Cyclase_Like_2"/>
    <property type="match status" value="1"/>
</dbReference>
<proteinExistence type="inferred from homology"/>
<dbReference type="InterPro" id="IPR034686">
    <property type="entry name" value="Terpene_cyclase-like_2"/>
</dbReference>
<feature type="region of interest" description="Disordered" evidence="5">
    <location>
        <begin position="1"/>
        <end position="47"/>
    </location>
</feature>
<accession>A0A2P5HQY2</accession>
<keyword evidence="4" id="KW-0456">Lyase</keyword>
<evidence type="ECO:0000256" key="5">
    <source>
        <dbReference type="SAM" id="MobiDB-lite"/>
    </source>
</evidence>
<keyword evidence="7" id="KW-1185">Reference proteome</keyword>
<comment type="cofactor">
    <cofactor evidence="1 4">
        <name>Mg(2+)</name>
        <dbReference type="ChEBI" id="CHEBI:18420"/>
    </cofactor>
</comment>
<dbReference type="InterPro" id="IPR008949">
    <property type="entry name" value="Isoprenoid_synthase_dom_sf"/>
</dbReference>
<dbReference type="Proteomes" id="UP000094444">
    <property type="component" value="Unassembled WGS sequence"/>
</dbReference>
<evidence type="ECO:0000313" key="7">
    <source>
        <dbReference type="Proteomes" id="UP000094444"/>
    </source>
</evidence>
<dbReference type="SFLD" id="SFLDS00005">
    <property type="entry name" value="Isoprenoid_Synthase_Type_I"/>
    <property type="match status" value="1"/>
</dbReference>
<dbReference type="PANTHER" id="PTHR35201">
    <property type="entry name" value="TERPENE SYNTHASE"/>
    <property type="match status" value="1"/>
</dbReference>
<evidence type="ECO:0000256" key="3">
    <source>
        <dbReference type="ARBA" id="ARBA00022842"/>
    </source>
</evidence>
<name>A0A2P5HQY2_DIAHE</name>
<dbReference type="InParanoid" id="A0A2P5HQY2"/>
<evidence type="ECO:0000256" key="4">
    <source>
        <dbReference type="RuleBase" id="RU366034"/>
    </source>
</evidence>
<dbReference type="GO" id="GO:0046872">
    <property type="term" value="F:metal ion binding"/>
    <property type="evidence" value="ECO:0007669"/>
    <property type="project" value="UniProtKB-KW"/>
</dbReference>
<dbReference type="Gene3D" id="1.10.600.10">
    <property type="entry name" value="Farnesyl Diphosphate Synthase"/>
    <property type="match status" value="1"/>
</dbReference>
<dbReference type="SUPFAM" id="SSF48576">
    <property type="entry name" value="Terpenoid synthases"/>
    <property type="match status" value="1"/>
</dbReference>
<dbReference type="GO" id="GO:0010333">
    <property type="term" value="F:terpene synthase activity"/>
    <property type="evidence" value="ECO:0007669"/>
    <property type="project" value="InterPro"/>
</dbReference>
<dbReference type="Pfam" id="PF19086">
    <property type="entry name" value="Terpene_syn_C_2"/>
    <property type="match status" value="1"/>
</dbReference>
<comment type="caution">
    <text evidence="6">The sequence shown here is derived from an EMBL/GenBank/DDBJ whole genome shotgun (WGS) entry which is preliminary data.</text>
</comment>
<gene>
    <name evidence="6" type="ORF">DHEL01_v208929</name>
</gene>
<sequence>MASTIATHWHGAETPRSEVESNISSSSDFDTACTTPAREEEPEKNGAERLPFVRVPDLFSSIMASKPTVNPNYFVAKARGDRWVEKVMKFDKKMAERNAKVDLCYLASIWSPDASEDRLVMMLDWNHWVFLFDDQFDEGHLKEDPAAAAEEVKATIAIMGGDAPRYTPESNPIRYMFQTCWDRLSAVCSQEMQQRWIDQHKRYFAQLLVQVDQQVGGENFKRDVDAYMDLRRGTIGAYPAINLAEYGSDIRVPQHVYDHPSLQECMTVSADLVTLVNDVLSYRKDLELGVDHNLISLLQERDHLNIQQAIDKIGDMISECYRRWYIALADLPSYGEKIDREVMRFVEVCRAVAQGNLYWSFKTGRYLGSEGHEVHDTGIMRLPPL</sequence>
<dbReference type="GO" id="GO:0008299">
    <property type="term" value="P:isoprenoid biosynthetic process"/>
    <property type="evidence" value="ECO:0007669"/>
    <property type="project" value="UniProtKB-ARBA"/>
</dbReference>
<dbReference type="EC" id="4.2.3.-" evidence="4"/>
<evidence type="ECO:0000256" key="2">
    <source>
        <dbReference type="ARBA" id="ARBA00006333"/>
    </source>
</evidence>
<evidence type="ECO:0000313" key="6">
    <source>
        <dbReference type="EMBL" id="POS72676.1"/>
    </source>
</evidence>
<keyword evidence="3 4" id="KW-0460">Magnesium</keyword>
<keyword evidence="4" id="KW-0479">Metal-binding</keyword>
<organism evidence="6 7">
    <name type="scientific">Diaporthe helianthi</name>
    <dbReference type="NCBI Taxonomy" id="158607"/>
    <lineage>
        <taxon>Eukaryota</taxon>
        <taxon>Fungi</taxon>
        <taxon>Dikarya</taxon>
        <taxon>Ascomycota</taxon>
        <taxon>Pezizomycotina</taxon>
        <taxon>Sordariomycetes</taxon>
        <taxon>Sordariomycetidae</taxon>
        <taxon>Diaporthales</taxon>
        <taxon>Diaporthaceae</taxon>
        <taxon>Diaporthe</taxon>
    </lineage>
</organism>
<dbReference type="AlphaFoldDB" id="A0A2P5HQY2"/>
<protein>
    <recommendedName>
        <fullName evidence="4">Terpene synthase</fullName>
        <ecNumber evidence="4">4.2.3.-</ecNumber>
    </recommendedName>
</protein>
<feature type="compositionally biased region" description="Basic and acidic residues" evidence="5">
    <location>
        <begin position="37"/>
        <end position="47"/>
    </location>
</feature>
<feature type="compositionally biased region" description="Basic and acidic residues" evidence="5">
    <location>
        <begin position="10"/>
        <end position="19"/>
    </location>
</feature>
<dbReference type="PANTHER" id="PTHR35201:SF4">
    <property type="entry name" value="BETA-PINACENE SYNTHASE-RELATED"/>
    <property type="match status" value="1"/>
</dbReference>
<reference evidence="6" key="1">
    <citation type="submission" date="2017-09" db="EMBL/GenBank/DDBJ databases">
        <title>Polyketide synthases of a Diaporthe helianthi virulent isolate.</title>
        <authorList>
            <person name="Baroncelli R."/>
        </authorList>
    </citation>
    <scope>NUCLEOTIDE SEQUENCE [LARGE SCALE GENOMIC DNA]</scope>
    <source>
        <strain evidence="6">7/96</strain>
    </source>
</reference>
<dbReference type="OrthoDB" id="2861623at2759"/>
<dbReference type="EMBL" id="MAVT02000950">
    <property type="protein sequence ID" value="POS72676.1"/>
    <property type="molecule type" value="Genomic_DNA"/>
</dbReference>
<evidence type="ECO:0000256" key="1">
    <source>
        <dbReference type="ARBA" id="ARBA00001946"/>
    </source>
</evidence>
<dbReference type="STRING" id="158607.A0A2P5HQY2"/>
<comment type="similarity">
    <text evidence="2 4">Belongs to the terpene synthase family.</text>
</comment>